<dbReference type="AlphaFoldDB" id="A0A3Q0JL66"/>
<name>A0A3Q0JL66_DIACI</name>
<reference evidence="2" key="1">
    <citation type="submission" date="2025-08" db="UniProtKB">
        <authorList>
            <consortium name="RefSeq"/>
        </authorList>
    </citation>
    <scope>IDENTIFICATION</scope>
</reference>
<dbReference type="RefSeq" id="XP_026687868.1">
    <property type="nucleotide sequence ID" value="XM_026832067.1"/>
</dbReference>
<proteinExistence type="predicted"/>
<sequence>MVSRFQSLFKLPVGELWVQYQKLHWKKSILTMDILFNQECLHMHVIPKYISVKIQPSKYKHLIPSIAHNIMKLEIKHKYHDKHEVLQQLMVIQRLLMDKIHPIEFDMKDDKIRTINATKQFEKAY</sequence>
<dbReference type="KEGG" id="dci:113472352"/>
<evidence type="ECO:0000313" key="2">
    <source>
        <dbReference type="RefSeq" id="XP_026687868.1"/>
    </source>
</evidence>
<dbReference type="Proteomes" id="UP000079169">
    <property type="component" value="Unplaced"/>
</dbReference>
<dbReference type="PaxDb" id="121845-A0A3Q0JL66"/>
<dbReference type="GeneID" id="113472352"/>
<keyword evidence="1" id="KW-1185">Reference proteome</keyword>
<protein>
    <submittedName>
        <fullName evidence="2">Uncharacterized protein LOC113472352</fullName>
    </submittedName>
</protein>
<organism evidence="1 2">
    <name type="scientific">Diaphorina citri</name>
    <name type="common">Asian citrus psyllid</name>
    <dbReference type="NCBI Taxonomy" id="121845"/>
    <lineage>
        <taxon>Eukaryota</taxon>
        <taxon>Metazoa</taxon>
        <taxon>Ecdysozoa</taxon>
        <taxon>Arthropoda</taxon>
        <taxon>Hexapoda</taxon>
        <taxon>Insecta</taxon>
        <taxon>Pterygota</taxon>
        <taxon>Neoptera</taxon>
        <taxon>Paraneoptera</taxon>
        <taxon>Hemiptera</taxon>
        <taxon>Sternorrhyncha</taxon>
        <taxon>Psylloidea</taxon>
        <taxon>Psyllidae</taxon>
        <taxon>Diaphorininae</taxon>
        <taxon>Diaphorina</taxon>
    </lineage>
</organism>
<accession>A0A3Q0JL66</accession>
<evidence type="ECO:0000313" key="1">
    <source>
        <dbReference type="Proteomes" id="UP000079169"/>
    </source>
</evidence>
<gene>
    <name evidence="2" type="primary">LOC113472352</name>
</gene>